<comment type="caution">
    <text evidence="10">The sequence shown here is derived from an EMBL/GenBank/DDBJ whole genome shotgun (WGS) entry which is preliminary data.</text>
</comment>
<evidence type="ECO:0000256" key="4">
    <source>
        <dbReference type="ARBA" id="ARBA00022989"/>
    </source>
</evidence>
<gene>
    <name evidence="10" type="ORF">FHS27_005760</name>
</gene>
<sequence>MNHAPPQDDGVDLDHFRPLRLDELFGALWRRRVSAVAIALLLMPLLLLVVYLIPAQFDSYAQLLVRLGRGAVSLDPTASLSPTVALQDSRSSQVSSVREMMHSRAMAQRVVREVGADRILEPRSTVSKLTNTITSWIPSSAPKPLGEMSADEVSEQIKEEMAIMKFQRSLALYTAPDSYTIDLEVRSEDPFLSRDLLSTLIRVYQEHHATAHRSEGSYDFFCEQADAAYQRAMSAKEALRQARSDRGMINVGSSQSALRSLLSRIEGDLVQTKSELASAESEIQRLTSQIAATPNTIESEVVRGIPKKTGSTMRQSLYDLEVRYSELAAKYKDDHPKMRALREQLNASSRIANSERGDQPQTKEAINPIRQSLELAHRQTTTRLAGLESKQTQLAAQREKLLEELDQLNHDEVDMTQMNWEATLAEAEYLRAAEARDNAKMIDQLASGRVSEIAVVQDASLGLKKVKPQRGILAILVTILAFAFGIFQAIARGLLFDRSSNAASRQNGSSTRVSSRFDRPHGESRELVSSHESAHDPSVRLPALSSNRDEFADSASVPGVPR</sequence>
<dbReference type="PANTHER" id="PTHR32309:SF13">
    <property type="entry name" value="FERRIC ENTEROBACTIN TRANSPORT PROTEIN FEPE"/>
    <property type="match status" value="1"/>
</dbReference>
<feature type="transmembrane region" description="Helical" evidence="8">
    <location>
        <begin position="33"/>
        <end position="53"/>
    </location>
</feature>
<dbReference type="Pfam" id="PF02706">
    <property type="entry name" value="Wzz"/>
    <property type="match status" value="1"/>
</dbReference>
<keyword evidence="5 8" id="KW-0472">Membrane</keyword>
<feature type="coiled-coil region" evidence="6">
    <location>
        <begin position="222"/>
        <end position="289"/>
    </location>
</feature>
<evidence type="ECO:0000256" key="7">
    <source>
        <dbReference type="SAM" id="MobiDB-lite"/>
    </source>
</evidence>
<evidence type="ECO:0000256" key="8">
    <source>
        <dbReference type="SAM" id="Phobius"/>
    </source>
</evidence>
<evidence type="ECO:0000256" key="6">
    <source>
        <dbReference type="SAM" id="Coils"/>
    </source>
</evidence>
<accession>A0A7W5E482</accession>
<reference evidence="10 11" key="1">
    <citation type="submission" date="2020-08" db="EMBL/GenBank/DDBJ databases">
        <title>Genomic Encyclopedia of Type Strains, Phase III (KMG-III): the genomes of soil and plant-associated and newly described type strains.</title>
        <authorList>
            <person name="Whitman W."/>
        </authorList>
    </citation>
    <scope>NUCLEOTIDE SEQUENCE [LARGE SCALE GENOMIC DNA]</scope>
    <source>
        <strain evidence="10 11">CECT 8075</strain>
    </source>
</reference>
<feature type="compositionally biased region" description="Polar residues" evidence="7">
    <location>
        <begin position="501"/>
        <end position="514"/>
    </location>
</feature>
<keyword evidence="2" id="KW-1003">Cell membrane</keyword>
<dbReference type="AlphaFoldDB" id="A0A7W5E482"/>
<evidence type="ECO:0000256" key="5">
    <source>
        <dbReference type="ARBA" id="ARBA00023136"/>
    </source>
</evidence>
<keyword evidence="4 8" id="KW-1133">Transmembrane helix</keyword>
<organism evidence="10 11">
    <name type="scientific">Aporhodopirellula rubra</name>
    <dbReference type="NCBI Taxonomy" id="980271"/>
    <lineage>
        <taxon>Bacteria</taxon>
        <taxon>Pseudomonadati</taxon>
        <taxon>Planctomycetota</taxon>
        <taxon>Planctomycetia</taxon>
        <taxon>Pirellulales</taxon>
        <taxon>Pirellulaceae</taxon>
        <taxon>Aporhodopirellula</taxon>
    </lineage>
</organism>
<dbReference type="InterPro" id="IPR050445">
    <property type="entry name" value="Bact_polysacc_biosynth/exp"/>
</dbReference>
<evidence type="ECO:0000256" key="1">
    <source>
        <dbReference type="ARBA" id="ARBA00004651"/>
    </source>
</evidence>
<evidence type="ECO:0000259" key="9">
    <source>
        <dbReference type="Pfam" id="PF02706"/>
    </source>
</evidence>
<feature type="region of interest" description="Disordered" evidence="7">
    <location>
        <begin position="501"/>
        <end position="562"/>
    </location>
</feature>
<dbReference type="Proteomes" id="UP000536179">
    <property type="component" value="Unassembled WGS sequence"/>
</dbReference>
<keyword evidence="3 8" id="KW-0812">Transmembrane</keyword>
<feature type="domain" description="Polysaccharide chain length determinant N-terminal" evidence="9">
    <location>
        <begin position="21"/>
        <end position="113"/>
    </location>
</feature>
<keyword evidence="6" id="KW-0175">Coiled coil</keyword>
<evidence type="ECO:0000256" key="2">
    <source>
        <dbReference type="ARBA" id="ARBA00022475"/>
    </source>
</evidence>
<evidence type="ECO:0000313" key="11">
    <source>
        <dbReference type="Proteomes" id="UP000536179"/>
    </source>
</evidence>
<protein>
    <submittedName>
        <fullName evidence="10">Uncharacterized protein involved in exopolysaccharide biosynthesis</fullName>
    </submittedName>
</protein>
<evidence type="ECO:0000256" key="3">
    <source>
        <dbReference type="ARBA" id="ARBA00022692"/>
    </source>
</evidence>
<dbReference type="PANTHER" id="PTHR32309">
    <property type="entry name" value="TYROSINE-PROTEIN KINASE"/>
    <property type="match status" value="1"/>
</dbReference>
<dbReference type="InterPro" id="IPR003856">
    <property type="entry name" value="LPS_length_determ_N"/>
</dbReference>
<feature type="coiled-coil region" evidence="6">
    <location>
        <begin position="384"/>
        <end position="418"/>
    </location>
</feature>
<feature type="compositionally biased region" description="Basic and acidic residues" evidence="7">
    <location>
        <begin position="515"/>
        <end position="538"/>
    </location>
</feature>
<comment type="subcellular location">
    <subcellularLocation>
        <location evidence="1">Cell membrane</location>
        <topology evidence="1">Multi-pass membrane protein</topology>
    </subcellularLocation>
</comment>
<proteinExistence type="predicted"/>
<feature type="transmembrane region" description="Helical" evidence="8">
    <location>
        <begin position="472"/>
        <end position="495"/>
    </location>
</feature>
<keyword evidence="11" id="KW-1185">Reference proteome</keyword>
<dbReference type="RefSeq" id="WP_246421026.1">
    <property type="nucleotide sequence ID" value="NZ_JACHXU010000029.1"/>
</dbReference>
<name>A0A7W5E482_9BACT</name>
<dbReference type="GO" id="GO:0004713">
    <property type="term" value="F:protein tyrosine kinase activity"/>
    <property type="evidence" value="ECO:0007669"/>
    <property type="project" value="TreeGrafter"/>
</dbReference>
<evidence type="ECO:0000313" key="10">
    <source>
        <dbReference type="EMBL" id="MBB3209915.1"/>
    </source>
</evidence>
<dbReference type="EMBL" id="JACHXU010000029">
    <property type="protein sequence ID" value="MBB3209915.1"/>
    <property type="molecule type" value="Genomic_DNA"/>
</dbReference>
<dbReference type="GO" id="GO:0005886">
    <property type="term" value="C:plasma membrane"/>
    <property type="evidence" value="ECO:0007669"/>
    <property type="project" value="UniProtKB-SubCell"/>
</dbReference>